<gene>
    <name evidence="9" type="ORF">E6H05_11000</name>
</gene>
<dbReference type="InterPro" id="IPR035906">
    <property type="entry name" value="MetI-like_sf"/>
</dbReference>
<comment type="similarity">
    <text evidence="7">Belongs to the binding-protein-dependent transport system permease family.</text>
</comment>
<dbReference type="GO" id="GO:0005886">
    <property type="term" value="C:plasma membrane"/>
    <property type="evidence" value="ECO:0007669"/>
    <property type="project" value="UniProtKB-SubCell"/>
</dbReference>
<feature type="transmembrane region" description="Helical" evidence="7">
    <location>
        <begin position="118"/>
        <end position="142"/>
    </location>
</feature>
<proteinExistence type="inferred from homology"/>
<evidence type="ECO:0000256" key="5">
    <source>
        <dbReference type="ARBA" id="ARBA00022989"/>
    </source>
</evidence>
<keyword evidence="4 7" id="KW-0812">Transmembrane</keyword>
<dbReference type="AlphaFoldDB" id="A0A537IMI5"/>
<evidence type="ECO:0000256" key="2">
    <source>
        <dbReference type="ARBA" id="ARBA00022448"/>
    </source>
</evidence>
<organism evidence="9 10">
    <name type="scientific">Candidatus Segetimicrobium genomatis</name>
    <dbReference type="NCBI Taxonomy" id="2569760"/>
    <lineage>
        <taxon>Bacteria</taxon>
        <taxon>Bacillati</taxon>
        <taxon>Candidatus Sysuimicrobiota</taxon>
        <taxon>Candidatus Sysuimicrobiia</taxon>
        <taxon>Candidatus Sysuimicrobiales</taxon>
        <taxon>Candidatus Segetimicrobiaceae</taxon>
        <taxon>Candidatus Segetimicrobium</taxon>
    </lineage>
</organism>
<evidence type="ECO:0000313" key="10">
    <source>
        <dbReference type="Proteomes" id="UP000318834"/>
    </source>
</evidence>
<dbReference type="EMBL" id="VBAP01000085">
    <property type="protein sequence ID" value="TMI72561.1"/>
    <property type="molecule type" value="Genomic_DNA"/>
</dbReference>
<accession>A0A537IMI5</accession>
<feature type="transmembrane region" description="Helical" evidence="7">
    <location>
        <begin position="192"/>
        <end position="214"/>
    </location>
</feature>
<comment type="caution">
    <text evidence="9">The sequence shown here is derived from an EMBL/GenBank/DDBJ whole genome shotgun (WGS) entry which is preliminary data.</text>
</comment>
<evidence type="ECO:0000259" key="8">
    <source>
        <dbReference type="PROSITE" id="PS50928"/>
    </source>
</evidence>
<feature type="transmembrane region" description="Helical" evidence="7">
    <location>
        <begin position="12"/>
        <end position="34"/>
    </location>
</feature>
<dbReference type="PROSITE" id="PS50928">
    <property type="entry name" value="ABC_TM1"/>
    <property type="match status" value="1"/>
</dbReference>
<dbReference type="Pfam" id="PF00528">
    <property type="entry name" value="BPD_transp_1"/>
    <property type="match status" value="1"/>
</dbReference>
<dbReference type="GO" id="GO:0055085">
    <property type="term" value="P:transmembrane transport"/>
    <property type="evidence" value="ECO:0007669"/>
    <property type="project" value="InterPro"/>
</dbReference>
<keyword evidence="2 7" id="KW-0813">Transport</keyword>
<dbReference type="SUPFAM" id="SSF161098">
    <property type="entry name" value="MetI-like"/>
    <property type="match status" value="1"/>
</dbReference>
<dbReference type="CDD" id="cd06261">
    <property type="entry name" value="TM_PBP2"/>
    <property type="match status" value="1"/>
</dbReference>
<dbReference type="Proteomes" id="UP000318834">
    <property type="component" value="Unassembled WGS sequence"/>
</dbReference>
<feature type="transmembrane region" description="Helical" evidence="7">
    <location>
        <begin position="84"/>
        <end position="106"/>
    </location>
</feature>
<comment type="subcellular location">
    <subcellularLocation>
        <location evidence="1 7">Cell membrane</location>
        <topology evidence="1 7">Multi-pass membrane protein</topology>
    </subcellularLocation>
</comment>
<evidence type="ECO:0000313" key="9">
    <source>
        <dbReference type="EMBL" id="TMI72561.1"/>
    </source>
</evidence>
<keyword evidence="6 7" id="KW-0472">Membrane</keyword>
<dbReference type="InterPro" id="IPR000515">
    <property type="entry name" value="MetI-like"/>
</dbReference>
<feature type="transmembrane region" description="Helical" evidence="7">
    <location>
        <begin position="148"/>
        <end position="171"/>
    </location>
</feature>
<reference evidence="9 10" key="1">
    <citation type="journal article" date="2019" name="Nat. Microbiol.">
        <title>Mediterranean grassland soil C-N compound turnover is dependent on rainfall and depth, and is mediated by genomically divergent microorganisms.</title>
        <authorList>
            <person name="Diamond S."/>
            <person name="Andeer P.F."/>
            <person name="Li Z."/>
            <person name="Crits-Christoph A."/>
            <person name="Burstein D."/>
            <person name="Anantharaman K."/>
            <person name="Lane K.R."/>
            <person name="Thomas B.C."/>
            <person name="Pan C."/>
            <person name="Northen T.R."/>
            <person name="Banfield J.F."/>
        </authorList>
    </citation>
    <scope>NUCLEOTIDE SEQUENCE [LARGE SCALE GENOMIC DNA]</scope>
    <source>
        <strain evidence="9">NP_8</strain>
    </source>
</reference>
<name>A0A537IMI5_9BACT</name>
<feature type="transmembrane region" description="Helical" evidence="7">
    <location>
        <begin position="248"/>
        <end position="272"/>
    </location>
</feature>
<dbReference type="Gene3D" id="1.10.3720.10">
    <property type="entry name" value="MetI-like"/>
    <property type="match status" value="1"/>
</dbReference>
<dbReference type="InterPro" id="IPR050901">
    <property type="entry name" value="BP-dep_ABC_trans_perm"/>
</dbReference>
<feature type="transmembrane region" description="Helical" evidence="7">
    <location>
        <begin position="220"/>
        <end position="241"/>
    </location>
</feature>
<keyword evidence="5 7" id="KW-1133">Transmembrane helix</keyword>
<dbReference type="PANTHER" id="PTHR32243:SF18">
    <property type="entry name" value="INNER MEMBRANE ABC TRANSPORTER PERMEASE PROTEIN YCJP"/>
    <property type="match status" value="1"/>
</dbReference>
<protein>
    <submittedName>
        <fullName evidence="9">Carbohydrate ABC transporter permease</fullName>
    </submittedName>
</protein>
<dbReference type="PANTHER" id="PTHR32243">
    <property type="entry name" value="MALTOSE TRANSPORT SYSTEM PERMEASE-RELATED"/>
    <property type="match status" value="1"/>
</dbReference>
<evidence type="ECO:0000256" key="1">
    <source>
        <dbReference type="ARBA" id="ARBA00004651"/>
    </source>
</evidence>
<keyword evidence="3" id="KW-1003">Cell membrane</keyword>
<sequence>MTARRALRIVRRAILYVAATAFTVFAVMPFYWMILTAFKTNQDLYVGATDLSHVPWIFNQRPTLEHVKLLLAHTPYLTWVENTVFIGALVVLLTLIAAVPAGYSLARLTGRWGERLGIGIFLTYLIPPTLLFIPFARVIAMLGLQNSVWALVLVYPTFTIPFCTWLMMGFFRSVPRDIEDQAMIDGYSRAAVIRKIVLPLAISGILTVVIFAFTLVMQDFVYALTFISSVGKMTVSLGVPVALVRGDVFYWGSLMAACLITSIPIAVVYNLFIDRFIAGLTAGALKG</sequence>
<evidence type="ECO:0000256" key="6">
    <source>
        <dbReference type="ARBA" id="ARBA00023136"/>
    </source>
</evidence>
<evidence type="ECO:0000256" key="7">
    <source>
        <dbReference type="RuleBase" id="RU363032"/>
    </source>
</evidence>
<evidence type="ECO:0000256" key="3">
    <source>
        <dbReference type="ARBA" id="ARBA00022475"/>
    </source>
</evidence>
<evidence type="ECO:0000256" key="4">
    <source>
        <dbReference type="ARBA" id="ARBA00022692"/>
    </source>
</evidence>
<feature type="domain" description="ABC transmembrane type-1" evidence="8">
    <location>
        <begin position="80"/>
        <end position="272"/>
    </location>
</feature>